<dbReference type="InterPro" id="IPR014189">
    <property type="entry name" value="Quinone_OxRdtase_PIG3"/>
</dbReference>
<dbReference type="Pfam" id="PF08240">
    <property type="entry name" value="ADH_N"/>
    <property type="match status" value="1"/>
</dbReference>
<dbReference type="EMBL" id="MPUH01000076">
    <property type="protein sequence ID" value="OMJ91707.1"/>
    <property type="molecule type" value="Genomic_DNA"/>
</dbReference>
<gene>
    <name evidence="4" type="ORF">SteCoe_5738</name>
</gene>
<sequence>MMRAVKCLGTGGVEVMKISQIPIPTPGPNEVLIKVHATALNRADLLQRRGLYPPPPGYTDILGLECSGEISGGHEKWPLGTRVMGFLRGGGYAEYVTVHKDQVLPIPSKLSYTQAAGLCEVFLTAYKCLFYLGKGKEQEKVLVHAGASGVGLALIQLAKWKNLQVFTTCGSSDKEKACKDLGADFVWNYKSGSFLPAIKNFGGADLIMDSVGASYVSDNISCLNKNSRWIIYGFLSGSKVKDIDFAKIFAKLSTLHFTSFRARSDEFRNDVISKFIADGVLEEFENGRMKSIIYKELGIEDVQSGHLIMEKNENIGKIVLRII</sequence>
<dbReference type="SUPFAM" id="SSF51735">
    <property type="entry name" value="NAD(P)-binding Rossmann-fold domains"/>
    <property type="match status" value="1"/>
</dbReference>
<dbReference type="PANTHER" id="PTHR48106">
    <property type="entry name" value="QUINONE OXIDOREDUCTASE PIG3-RELATED"/>
    <property type="match status" value="1"/>
</dbReference>
<dbReference type="OrthoDB" id="3509362at2759"/>
<dbReference type="InterPro" id="IPR013154">
    <property type="entry name" value="ADH-like_N"/>
</dbReference>
<accession>A0A1R2CRU0</accession>
<dbReference type="AlphaFoldDB" id="A0A1R2CRU0"/>
<dbReference type="Proteomes" id="UP000187209">
    <property type="component" value="Unassembled WGS sequence"/>
</dbReference>
<dbReference type="PANTHER" id="PTHR48106:SF18">
    <property type="entry name" value="QUINONE OXIDOREDUCTASE PIG3"/>
    <property type="match status" value="1"/>
</dbReference>
<dbReference type="InterPro" id="IPR020843">
    <property type="entry name" value="ER"/>
</dbReference>
<dbReference type="SUPFAM" id="SSF50129">
    <property type="entry name" value="GroES-like"/>
    <property type="match status" value="1"/>
</dbReference>
<keyword evidence="2" id="KW-0560">Oxidoreductase</keyword>
<proteinExistence type="predicted"/>
<name>A0A1R2CRU0_9CILI</name>
<keyword evidence="1" id="KW-0521">NADP</keyword>
<reference evidence="4 5" key="1">
    <citation type="submission" date="2016-11" db="EMBL/GenBank/DDBJ databases">
        <title>The macronuclear genome of Stentor coeruleus: a giant cell with tiny introns.</title>
        <authorList>
            <person name="Slabodnick M."/>
            <person name="Ruby J.G."/>
            <person name="Reiff S.B."/>
            <person name="Swart E.C."/>
            <person name="Gosai S."/>
            <person name="Prabakaran S."/>
            <person name="Witkowska E."/>
            <person name="Larue G.E."/>
            <person name="Fisher S."/>
            <person name="Freeman R.M."/>
            <person name="Gunawardena J."/>
            <person name="Chu W."/>
            <person name="Stover N.A."/>
            <person name="Gregory B.D."/>
            <person name="Nowacki M."/>
            <person name="Derisi J."/>
            <person name="Roy S.W."/>
            <person name="Marshall W.F."/>
            <person name="Sood P."/>
        </authorList>
    </citation>
    <scope>NUCLEOTIDE SEQUENCE [LARGE SCALE GENOMIC DNA]</scope>
    <source>
        <strain evidence="4">WM001</strain>
    </source>
</reference>
<dbReference type="SMART" id="SM00829">
    <property type="entry name" value="PKS_ER"/>
    <property type="match status" value="1"/>
</dbReference>
<dbReference type="InterPro" id="IPR013149">
    <property type="entry name" value="ADH-like_C"/>
</dbReference>
<dbReference type="GO" id="GO:0070402">
    <property type="term" value="F:NADPH binding"/>
    <property type="evidence" value="ECO:0007669"/>
    <property type="project" value="TreeGrafter"/>
</dbReference>
<protein>
    <recommendedName>
        <fullName evidence="3">Enoyl reductase (ER) domain-containing protein</fullName>
    </recommendedName>
</protein>
<dbReference type="NCBIfam" id="TIGR02824">
    <property type="entry name" value="quinone_pig3"/>
    <property type="match status" value="1"/>
</dbReference>
<dbReference type="InterPro" id="IPR011032">
    <property type="entry name" value="GroES-like_sf"/>
</dbReference>
<evidence type="ECO:0000259" key="3">
    <source>
        <dbReference type="SMART" id="SM00829"/>
    </source>
</evidence>
<dbReference type="Pfam" id="PF00107">
    <property type="entry name" value="ADH_zinc_N"/>
    <property type="match status" value="1"/>
</dbReference>
<feature type="domain" description="Enoyl reductase (ER)" evidence="3">
    <location>
        <begin position="11"/>
        <end position="320"/>
    </location>
</feature>
<dbReference type="CDD" id="cd05276">
    <property type="entry name" value="p53_inducible_oxidoreductase"/>
    <property type="match status" value="1"/>
</dbReference>
<evidence type="ECO:0000313" key="4">
    <source>
        <dbReference type="EMBL" id="OMJ91707.1"/>
    </source>
</evidence>
<evidence type="ECO:0000256" key="2">
    <source>
        <dbReference type="ARBA" id="ARBA00023002"/>
    </source>
</evidence>
<comment type="caution">
    <text evidence="4">The sequence shown here is derived from an EMBL/GenBank/DDBJ whole genome shotgun (WGS) entry which is preliminary data.</text>
</comment>
<organism evidence="4 5">
    <name type="scientific">Stentor coeruleus</name>
    <dbReference type="NCBI Taxonomy" id="5963"/>
    <lineage>
        <taxon>Eukaryota</taxon>
        <taxon>Sar</taxon>
        <taxon>Alveolata</taxon>
        <taxon>Ciliophora</taxon>
        <taxon>Postciliodesmatophora</taxon>
        <taxon>Heterotrichea</taxon>
        <taxon>Heterotrichida</taxon>
        <taxon>Stentoridae</taxon>
        <taxon>Stentor</taxon>
    </lineage>
</organism>
<evidence type="ECO:0000256" key="1">
    <source>
        <dbReference type="ARBA" id="ARBA00022857"/>
    </source>
</evidence>
<dbReference type="Gene3D" id="3.40.50.720">
    <property type="entry name" value="NAD(P)-binding Rossmann-like Domain"/>
    <property type="match status" value="1"/>
</dbReference>
<dbReference type="InterPro" id="IPR036291">
    <property type="entry name" value="NAD(P)-bd_dom_sf"/>
</dbReference>
<dbReference type="Gene3D" id="3.90.180.10">
    <property type="entry name" value="Medium-chain alcohol dehydrogenases, catalytic domain"/>
    <property type="match status" value="1"/>
</dbReference>
<keyword evidence="5" id="KW-1185">Reference proteome</keyword>
<dbReference type="GO" id="GO:0016651">
    <property type="term" value="F:oxidoreductase activity, acting on NAD(P)H"/>
    <property type="evidence" value="ECO:0007669"/>
    <property type="project" value="TreeGrafter"/>
</dbReference>
<evidence type="ECO:0000313" key="5">
    <source>
        <dbReference type="Proteomes" id="UP000187209"/>
    </source>
</evidence>